<evidence type="ECO:0000313" key="3">
    <source>
        <dbReference type="Proteomes" id="UP000218598"/>
    </source>
</evidence>
<protein>
    <submittedName>
        <fullName evidence="2">Uncharacterized protein</fullName>
    </submittedName>
</protein>
<proteinExistence type="predicted"/>
<feature type="compositionally biased region" description="Low complexity" evidence="1">
    <location>
        <begin position="41"/>
        <end position="54"/>
    </location>
</feature>
<name>A0A2A3YKL0_9MICO</name>
<feature type="region of interest" description="Disordered" evidence="1">
    <location>
        <begin position="1"/>
        <end position="69"/>
    </location>
</feature>
<comment type="caution">
    <text evidence="2">The sequence shown here is derived from an EMBL/GenBank/DDBJ whole genome shotgun (WGS) entry which is preliminary data.</text>
</comment>
<reference evidence="2 3" key="1">
    <citation type="journal article" date="2017" name="Elife">
        <title>Extensive horizontal gene transfer in cheese-associated bacteria.</title>
        <authorList>
            <person name="Bonham K.S."/>
            <person name="Wolfe B.E."/>
            <person name="Dutton R.J."/>
        </authorList>
    </citation>
    <scope>NUCLEOTIDE SEQUENCE [LARGE SCALE GENOMIC DNA]</scope>
    <source>
        <strain evidence="2 3">341_9</strain>
    </source>
</reference>
<dbReference type="GeneID" id="95327026"/>
<sequence length="98" mass="10739">MSVRTPLDTSSTPTDSVAMTAARARRDTQPPRPPTPPPQRPAAATAMGTATPEASGRRDAVRRRAIRQARRQEAAAQAVRDQERLFLRALVTSRLPLR</sequence>
<dbReference type="EMBL" id="NRGR01000011">
    <property type="protein sequence ID" value="PCC39844.1"/>
    <property type="molecule type" value="Genomic_DNA"/>
</dbReference>
<feature type="compositionally biased region" description="Low complexity" evidence="1">
    <location>
        <begin position="1"/>
        <end position="22"/>
    </location>
</feature>
<gene>
    <name evidence="2" type="ORF">CIK66_06495</name>
</gene>
<keyword evidence="3" id="KW-1185">Reference proteome</keyword>
<dbReference type="Proteomes" id="UP000218598">
    <property type="component" value="Unassembled WGS sequence"/>
</dbReference>
<feature type="compositionally biased region" description="Basic residues" evidence="1">
    <location>
        <begin position="60"/>
        <end position="69"/>
    </location>
</feature>
<dbReference type="AlphaFoldDB" id="A0A2A3YKL0"/>
<evidence type="ECO:0000256" key="1">
    <source>
        <dbReference type="SAM" id="MobiDB-lite"/>
    </source>
</evidence>
<accession>A0A2A3YKL0</accession>
<dbReference type="RefSeq" id="WP_096164409.1">
    <property type="nucleotide sequence ID" value="NZ_JBQQGT010000023.1"/>
</dbReference>
<organism evidence="2 3">
    <name type="scientific">Brachybacterium alimentarium</name>
    <dbReference type="NCBI Taxonomy" id="47845"/>
    <lineage>
        <taxon>Bacteria</taxon>
        <taxon>Bacillati</taxon>
        <taxon>Actinomycetota</taxon>
        <taxon>Actinomycetes</taxon>
        <taxon>Micrococcales</taxon>
        <taxon>Dermabacteraceae</taxon>
        <taxon>Brachybacterium</taxon>
    </lineage>
</organism>
<evidence type="ECO:0000313" key="2">
    <source>
        <dbReference type="EMBL" id="PCC39844.1"/>
    </source>
</evidence>
<feature type="compositionally biased region" description="Pro residues" evidence="1">
    <location>
        <begin position="30"/>
        <end position="40"/>
    </location>
</feature>